<comment type="catalytic activity">
    <reaction evidence="2 8">
        <text>Release of an N-terminal amino acid, preferentially leucine, but not glutamic or aspartic acids.</text>
        <dbReference type="EC" id="3.4.11.10"/>
    </reaction>
</comment>
<dbReference type="EC" id="3.4.11.1" evidence="8"/>
<dbReference type="SUPFAM" id="SSF52949">
    <property type="entry name" value="Macro domain-like"/>
    <property type="match status" value="1"/>
</dbReference>
<dbReference type="Pfam" id="PF02789">
    <property type="entry name" value="Peptidase_M17_N"/>
    <property type="match status" value="1"/>
</dbReference>
<dbReference type="CDD" id="cd00433">
    <property type="entry name" value="Peptidase_M17"/>
    <property type="match status" value="1"/>
</dbReference>
<evidence type="ECO:0000256" key="1">
    <source>
        <dbReference type="ARBA" id="ARBA00000135"/>
    </source>
</evidence>
<dbReference type="NCBIfam" id="NF002073">
    <property type="entry name" value="PRK00913.1-2"/>
    <property type="match status" value="1"/>
</dbReference>
<evidence type="ECO:0000313" key="11">
    <source>
        <dbReference type="Proteomes" id="UP001518925"/>
    </source>
</evidence>
<comment type="caution">
    <text evidence="10">The sequence shown here is derived from an EMBL/GenBank/DDBJ whole genome shotgun (WGS) entry which is preliminary data.</text>
</comment>
<dbReference type="SUPFAM" id="SSF53187">
    <property type="entry name" value="Zn-dependent exopeptidases"/>
    <property type="match status" value="1"/>
</dbReference>
<reference evidence="10 11" key="1">
    <citation type="submission" date="2021-02" db="EMBL/GenBank/DDBJ databases">
        <title>Bacillus sp. RD4P76, an endophyte from a halophyte.</title>
        <authorList>
            <person name="Sun J.-Q."/>
        </authorList>
    </citation>
    <scope>NUCLEOTIDE SEQUENCE [LARGE SCALE GENOMIC DNA]</scope>
    <source>
        <strain evidence="10 11">RD4P76</strain>
    </source>
</reference>
<keyword evidence="5 8" id="KW-0645">Protease</keyword>
<organism evidence="10 11">
    <name type="scientific">Bacillus suaedaesalsae</name>
    <dbReference type="NCBI Taxonomy" id="2810349"/>
    <lineage>
        <taxon>Bacteria</taxon>
        <taxon>Bacillati</taxon>
        <taxon>Bacillota</taxon>
        <taxon>Bacilli</taxon>
        <taxon>Bacillales</taxon>
        <taxon>Bacillaceae</taxon>
        <taxon>Bacillus</taxon>
    </lineage>
</organism>
<comment type="similarity">
    <text evidence="3 8">Belongs to the peptidase M17 family.</text>
</comment>
<dbReference type="GO" id="GO:0004177">
    <property type="term" value="F:aminopeptidase activity"/>
    <property type="evidence" value="ECO:0007669"/>
    <property type="project" value="UniProtKB-KW"/>
</dbReference>
<keyword evidence="6 8" id="KW-0378">Hydrolase</keyword>
<feature type="binding site" evidence="8">
    <location>
        <position position="347"/>
    </location>
    <ligand>
        <name>Mn(2+)</name>
        <dbReference type="ChEBI" id="CHEBI:29035"/>
        <label>1</label>
    </ligand>
</feature>
<dbReference type="InterPro" id="IPR000819">
    <property type="entry name" value="Peptidase_M17_C"/>
</dbReference>
<dbReference type="InterPro" id="IPR008283">
    <property type="entry name" value="Peptidase_M17_N"/>
</dbReference>
<feature type="binding site" evidence="8">
    <location>
        <position position="270"/>
    </location>
    <ligand>
        <name>Mn(2+)</name>
        <dbReference type="ChEBI" id="CHEBI:29035"/>
        <label>1</label>
    </ligand>
</feature>
<feature type="binding site" evidence="8">
    <location>
        <position position="265"/>
    </location>
    <ligand>
        <name>Mn(2+)</name>
        <dbReference type="ChEBI" id="CHEBI:29035"/>
        <label>2</label>
    </ligand>
</feature>
<evidence type="ECO:0000256" key="4">
    <source>
        <dbReference type="ARBA" id="ARBA00022438"/>
    </source>
</evidence>
<evidence type="ECO:0000259" key="9">
    <source>
        <dbReference type="PROSITE" id="PS00631"/>
    </source>
</evidence>
<feature type="binding site" evidence="8">
    <location>
        <position position="349"/>
    </location>
    <ligand>
        <name>Mn(2+)</name>
        <dbReference type="ChEBI" id="CHEBI:29035"/>
        <label>1</label>
    </ligand>
</feature>
<evidence type="ECO:0000256" key="6">
    <source>
        <dbReference type="ARBA" id="ARBA00022801"/>
    </source>
</evidence>
<feature type="active site" evidence="8">
    <location>
        <position position="277"/>
    </location>
</feature>
<keyword evidence="8" id="KW-0963">Cytoplasm</keyword>
<evidence type="ECO:0000313" key="10">
    <source>
        <dbReference type="EMBL" id="MBM6618703.1"/>
    </source>
</evidence>
<evidence type="ECO:0000256" key="7">
    <source>
        <dbReference type="ARBA" id="ARBA00049972"/>
    </source>
</evidence>
<dbReference type="InterPro" id="IPR043472">
    <property type="entry name" value="Macro_dom-like"/>
</dbReference>
<gene>
    <name evidence="8" type="primary">pepA</name>
    <name evidence="10" type="ORF">JR050_13615</name>
</gene>
<dbReference type="Gene3D" id="3.40.630.10">
    <property type="entry name" value="Zn peptidases"/>
    <property type="match status" value="1"/>
</dbReference>
<dbReference type="InterPro" id="IPR011356">
    <property type="entry name" value="Leucine_aapep/pepB"/>
</dbReference>
<dbReference type="EC" id="3.4.11.10" evidence="8"/>
<keyword evidence="4 8" id="KW-0031">Aminopeptidase</keyword>
<dbReference type="Pfam" id="PF00883">
    <property type="entry name" value="Peptidase_M17"/>
    <property type="match status" value="1"/>
</dbReference>
<dbReference type="RefSeq" id="WP_204204050.1">
    <property type="nucleotide sequence ID" value="NZ_JAFELM010000034.1"/>
</dbReference>
<keyword evidence="11" id="KW-1185">Reference proteome</keyword>
<name>A0ABS2DMJ9_9BACI</name>
<keyword evidence="8" id="KW-0479">Metal-binding</keyword>
<keyword evidence="8" id="KW-0464">Manganese</keyword>
<evidence type="ECO:0000256" key="2">
    <source>
        <dbReference type="ARBA" id="ARBA00000967"/>
    </source>
</evidence>
<dbReference type="Proteomes" id="UP001518925">
    <property type="component" value="Unassembled WGS sequence"/>
</dbReference>
<dbReference type="NCBIfam" id="NF002083">
    <property type="entry name" value="PRK00913.3-5"/>
    <property type="match status" value="1"/>
</dbReference>
<evidence type="ECO:0000256" key="8">
    <source>
        <dbReference type="HAMAP-Rule" id="MF_00181"/>
    </source>
</evidence>
<dbReference type="NCBIfam" id="NF002074">
    <property type="entry name" value="PRK00913.1-4"/>
    <property type="match status" value="1"/>
</dbReference>
<dbReference type="InterPro" id="IPR023042">
    <property type="entry name" value="Peptidase_M17_leu_NH2_pept"/>
</dbReference>
<feature type="binding site" evidence="8">
    <location>
        <position position="270"/>
    </location>
    <ligand>
        <name>Mn(2+)</name>
        <dbReference type="ChEBI" id="CHEBI:29035"/>
        <label>2</label>
    </ligand>
</feature>
<dbReference type="EMBL" id="JAFELM010000034">
    <property type="protein sequence ID" value="MBM6618703.1"/>
    <property type="molecule type" value="Genomic_DNA"/>
</dbReference>
<comment type="cofactor">
    <cofactor evidence="8">
        <name>Mn(2+)</name>
        <dbReference type="ChEBI" id="CHEBI:29035"/>
    </cofactor>
    <text evidence="8">Binds 2 manganese ions per subunit.</text>
</comment>
<protein>
    <recommendedName>
        <fullName evidence="8">Probable cytosol aminopeptidase</fullName>
        <ecNumber evidence="8">3.4.11.1</ecNumber>
    </recommendedName>
    <alternativeName>
        <fullName evidence="8">Leucine aminopeptidase</fullName>
        <shortName evidence="8">LAP</shortName>
        <ecNumber evidence="8">3.4.11.10</ecNumber>
    </alternativeName>
    <alternativeName>
        <fullName evidence="8">Leucyl aminopeptidase</fullName>
    </alternativeName>
</protein>
<evidence type="ECO:0000256" key="5">
    <source>
        <dbReference type="ARBA" id="ARBA00022670"/>
    </source>
</evidence>
<feature type="binding site" evidence="8">
    <location>
        <position position="288"/>
    </location>
    <ligand>
        <name>Mn(2+)</name>
        <dbReference type="ChEBI" id="CHEBI:29035"/>
        <label>2</label>
    </ligand>
</feature>
<proteinExistence type="inferred from homology"/>
<dbReference type="PRINTS" id="PR00481">
    <property type="entry name" value="LAMNOPPTDASE"/>
</dbReference>
<evidence type="ECO:0000256" key="3">
    <source>
        <dbReference type="ARBA" id="ARBA00009528"/>
    </source>
</evidence>
<accession>A0ABS2DMJ9</accession>
<dbReference type="PROSITE" id="PS00631">
    <property type="entry name" value="CYTOSOL_AP"/>
    <property type="match status" value="1"/>
</dbReference>
<dbReference type="PANTHER" id="PTHR11963:SF23">
    <property type="entry name" value="CYTOSOL AMINOPEPTIDASE"/>
    <property type="match status" value="1"/>
</dbReference>
<feature type="active site" evidence="8">
    <location>
        <position position="351"/>
    </location>
</feature>
<feature type="domain" description="Cytosol aminopeptidase" evidence="9">
    <location>
        <begin position="345"/>
        <end position="352"/>
    </location>
</feature>
<dbReference type="PANTHER" id="PTHR11963">
    <property type="entry name" value="LEUCINE AMINOPEPTIDASE-RELATED"/>
    <property type="match status" value="1"/>
</dbReference>
<dbReference type="HAMAP" id="MF_00181">
    <property type="entry name" value="Cytosol_peptidase_M17"/>
    <property type="match status" value="1"/>
</dbReference>
<comment type="subcellular location">
    <subcellularLocation>
        <location evidence="8">Cytoplasm</location>
    </subcellularLocation>
</comment>
<sequence length="499" mass="53604">MFTVKNNFSVNEASTTLVVGLFEKTASFEGILGDVNSALGDSLATLVKEGDVSAKKGVVSKVHTLGKLEAKRIYFVGLGKENQFSFETARSSFGKLFKACKNAKLEEIEIVLDSFVTDKVDASDVAHALGEALPLATYKFADYKQKSNEPTKEISSVVVYTEQDKEEVDASLTVGYIYGKGTNSARTLVNTPANMLTATDLAHYAVELATKYELEYEILDKEEMENLGMGALLAVNKGSVEPPKMIVIKYQGKDEWTDVIGLVGKGITYDSGGYSIKPKDGLVGMKTDMGGAAAVLGAMEIIAELKPEQNVVMVIPSTDNMISGNAFKPDDVVTSMSGKTIEILNTDAEGRLALADAVTYAKHHGANYIVDVATLTGGVIIALGNHITGAMTNNEALFERVLEASNEVGEMIWRLPITDKFKERVRKSNVADLNNSPGRDGHAIFAGLFIGEFAEETPWVHLDIAGTATSSSEYDLGPSGATGVMSRTLATLVERFGEE</sequence>
<comment type="catalytic activity">
    <reaction evidence="1 8">
        <text>Release of an N-terminal amino acid, Xaa-|-Yaa-, in which Xaa is preferably Leu, but may be other amino acids including Pro although not Arg or Lys, and Yaa may be Pro. Amino acid amides and methyl esters are also readily hydrolyzed, but rates on arylamides are exceedingly low.</text>
        <dbReference type="EC" id="3.4.11.1"/>
    </reaction>
</comment>
<comment type="function">
    <text evidence="7 8">Presumably involved in the processing and regular turnover of intracellular proteins. Catalyzes the removal of unsubstituted N-terminal amino acids from various peptides.</text>
</comment>
<feature type="binding site" evidence="8">
    <location>
        <position position="349"/>
    </location>
    <ligand>
        <name>Mn(2+)</name>
        <dbReference type="ChEBI" id="CHEBI:29035"/>
        <label>2</label>
    </ligand>
</feature>
<dbReference type="Gene3D" id="3.40.220.10">
    <property type="entry name" value="Leucine Aminopeptidase, subunit E, domain 1"/>
    <property type="match status" value="1"/>
</dbReference>